<keyword evidence="2" id="KW-1185">Reference proteome</keyword>
<name>F4W607_ACREC</name>
<dbReference type="InParanoid" id="F4W607"/>
<dbReference type="AlphaFoldDB" id="F4W607"/>
<sequence>MLLGSDREKAIDHVYDSENGTMLGDKYFDVDTNDFAIVDGVKYKSTLGFIMDERFVVKEVAILRNGREMTHYVFMCPMPWRFLTKKDQSHASWLMAHHGLR</sequence>
<proteinExistence type="predicted"/>
<gene>
    <name evidence="1" type="ORF">G5I_00858</name>
</gene>
<dbReference type="EMBL" id="GL887696">
    <property type="protein sequence ID" value="EGI70385.1"/>
    <property type="molecule type" value="Genomic_DNA"/>
</dbReference>
<dbReference type="Proteomes" id="UP000007755">
    <property type="component" value="Unassembled WGS sequence"/>
</dbReference>
<organism evidence="2">
    <name type="scientific">Acromyrmex echinatior</name>
    <name type="common">Panamanian leafcutter ant</name>
    <name type="synonym">Acromyrmex octospinosus echinatior</name>
    <dbReference type="NCBI Taxonomy" id="103372"/>
    <lineage>
        <taxon>Eukaryota</taxon>
        <taxon>Metazoa</taxon>
        <taxon>Ecdysozoa</taxon>
        <taxon>Arthropoda</taxon>
        <taxon>Hexapoda</taxon>
        <taxon>Insecta</taxon>
        <taxon>Pterygota</taxon>
        <taxon>Neoptera</taxon>
        <taxon>Endopterygota</taxon>
        <taxon>Hymenoptera</taxon>
        <taxon>Apocrita</taxon>
        <taxon>Aculeata</taxon>
        <taxon>Formicoidea</taxon>
        <taxon>Formicidae</taxon>
        <taxon>Myrmicinae</taxon>
        <taxon>Acromyrmex</taxon>
    </lineage>
</organism>
<reference evidence="1" key="1">
    <citation type="submission" date="2011-02" db="EMBL/GenBank/DDBJ databases">
        <title>The genome of the leaf-cutting ant Acromyrmex echinatior suggests key adaptations to social evolution and fungus farming.</title>
        <authorList>
            <person name="Nygaard S."/>
            <person name="Zhang G."/>
        </authorList>
    </citation>
    <scope>NUCLEOTIDE SEQUENCE</scope>
</reference>
<dbReference type="OrthoDB" id="7612378at2759"/>
<protein>
    <submittedName>
        <fullName evidence="1">Uncharacterized protein</fullName>
    </submittedName>
</protein>
<accession>F4W607</accession>
<evidence type="ECO:0000313" key="2">
    <source>
        <dbReference type="Proteomes" id="UP000007755"/>
    </source>
</evidence>
<evidence type="ECO:0000313" key="1">
    <source>
        <dbReference type="EMBL" id="EGI70385.1"/>
    </source>
</evidence>